<keyword evidence="3" id="KW-1185">Reference proteome</keyword>
<evidence type="ECO:0000313" key="3">
    <source>
        <dbReference type="Proteomes" id="UP001062263"/>
    </source>
</evidence>
<reference evidence="2" key="1">
    <citation type="submission" date="2022-06" db="EMBL/GenBank/DDBJ databases">
        <title>Akkermansia biwalacus sp. nov., an anaerobic mucin-degrading bacterium isolated from human intestine.</title>
        <authorList>
            <person name="Kobayashi Y."/>
            <person name="Inoue S."/>
            <person name="Kawahara T."/>
            <person name="Kohda N."/>
        </authorList>
    </citation>
    <scope>NUCLEOTIDE SEQUENCE</scope>
    <source>
        <strain evidence="2">WON2089</strain>
    </source>
</reference>
<evidence type="ECO:0000313" key="2">
    <source>
        <dbReference type="EMBL" id="BDL43374.1"/>
    </source>
</evidence>
<gene>
    <name evidence="2" type="ORF">Abiwalacus_09480</name>
</gene>
<protein>
    <submittedName>
        <fullName evidence="2">Uncharacterized protein</fullName>
    </submittedName>
</protein>
<dbReference type="EMBL" id="AP025943">
    <property type="protein sequence ID" value="BDL43374.1"/>
    <property type="molecule type" value="Genomic_DNA"/>
</dbReference>
<evidence type="ECO:0000256" key="1">
    <source>
        <dbReference type="SAM" id="MobiDB-lite"/>
    </source>
</evidence>
<sequence>MSGKKNACGARPAEEAIGSLMNRAAVRRDWEIFLLERKIPNPDREASPEPSVSGGEMVPVRQKKRQARILLAEAVMNHLPA</sequence>
<organism evidence="2 3">
    <name type="scientific">Akkermansia biwaensis</name>
    <dbReference type="NCBI Taxonomy" id="2946555"/>
    <lineage>
        <taxon>Bacteria</taxon>
        <taxon>Pseudomonadati</taxon>
        <taxon>Verrucomicrobiota</taxon>
        <taxon>Verrucomicrobiia</taxon>
        <taxon>Verrucomicrobiales</taxon>
        <taxon>Akkermansiaceae</taxon>
        <taxon>Akkermansia</taxon>
    </lineage>
</organism>
<proteinExistence type="predicted"/>
<feature type="region of interest" description="Disordered" evidence="1">
    <location>
        <begin position="41"/>
        <end position="60"/>
    </location>
</feature>
<name>A0ABM7ZF39_9BACT</name>
<dbReference type="Proteomes" id="UP001062263">
    <property type="component" value="Chromosome"/>
</dbReference>
<accession>A0ABM7ZF39</accession>